<dbReference type="UniPathway" id="UPA00115">
    <property type="reaction ID" value="UER00409"/>
</dbReference>
<dbReference type="Proteomes" id="UP000231409">
    <property type="component" value="Unassembled WGS sequence"/>
</dbReference>
<keyword evidence="7" id="KW-0378">Hydrolase</keyword>
<dbReference type="PANTHER" id="PTHR11054:SF0">
    <property type="entry name" value="6-PHOSPHOGLUCONOLACTONASE"/>
    <property type="match status" value="1"/>
</dbReference>
<gene>
    <name evidence="7 9" type="primary">pgl</name>
    <name evidence="9" type="ORF">CLH61_04570</name>
</gene>
<name>A0A2G1UPF6_9GAMM</name>
<dbReference type="InterPro" id="IPR039104">
    <property type="entry name" value="6PGL"/>
</dbReference>
<dbReference type="Gene3D" id="3.40.50.1360">
    <property type="match status" value="1"/>
</dbReference>
<organism evidence="9 10">
    <name type="scientific">Marinobacter profundi</name>
    <dbReference type="NCBI Taxonomy" id="2666256"/>
    <lineage>
        <taxon>Bacteria</taxon>
        <taxon>Pseudomonadati</taxon>
        <taxon>Pseudomonadota</taxon>
        <taxon>Gammaproteobacteria</taxon>
        <taxon>Pseudomonadales</taxon>
        <taxon>Marinobacteraceae</taxon>
        <taxon>Marinobacter</taxon>
    </lineage>
</organism>
<evidence type="ECO:0000256" key="3">
    <source>
        <dbReference type="ARBA" id="ARBA00004961"/>
    </source>
</evidence>
<accession>A0A2G1UPF6</accession>
<evidence type="ECO:0000313" key="10">
    <source>
        <dbReference type="Proteomes" id="UP000231409"/>
    </source>
</evidence>
<dbReference type="NCBIfam" id="TIGR01198">
    <property type="entry name" value="pgl"/>
    <property type="match status" value="1"/>
</dbReference>
<evidence type="ECO:0000256" key="2">
    <source>
        <dbReference type="ARBA" id="ARBA00002681"/>
    </source>
</evidence>
<dbReference type="PANTHER" id="PTHR11054">
    <property type="entry name" value="6-PHOSPHOGLUCONOLACTONASE"/>
    <property type="match status" value="1"/>
</dbReference>
<comment type="similarity">
    <text evidence="4 7">Belongs to the glucosamine/galactosamine-6-phosphate isomerase family. 6-phosphogluconolactonase subfamily.</text>
</comment>
<evidence type="ECO:0000256" key="6">
    <source>
        <dbReference type="ARBA" id="ARBA00020337"/>
    </source>
</evidence>
<keyword evidence="10" id="KW-1185">Reference proteome</keyword>
<dbReference type="Pfam" id="PF01182">
    <property type="entry name" value="Glucosamine_iso"/>
    <property type="match status" value="1"/>
</dbReference>
<comment type="pathway">
    <text evidence="3 7">Carbohydrate degradation; pentose phosphate pathway; D-ribulose 5-phosphate from D-glucose 6-phosphate (oxidative stage): step 2/3.</text>
</comment>
<dbReference type="EC" id="3.1.1.31" evidence="5 7"/>
<evidence type="ECO:0000259" key="8">
    <source>
        <dbReference type="Pfam" id="PF01182"/>
    </source>
</evidence>
<dbReference type="AlphaFoldDB" id="A0A2G1UPF6"/>
<proteinExistence type="inferred from homology"/>
<dbReference type="GO" id="GO:0006098">
    <property type="term" value="P:pentose-phosphate shunt"/>
    <property type="evidence" value="ECO:0007669"/>
    <property type="project" value="UniProtKB-UniPathway"/>
</dbReference>
<comment type="function">
    <text evidence="2 7">Hydrolysis of 6-phosphogluconolactone to 6-phosphogluconate.</text>
</comment>
<dbReference type="CDD" id="cd01400">
    <property type="entry name" value="6PGL"/>
    <property type="match status" value="1"/>
</dbReference>
<evidence type="ECO:0000256" key="7">
    <source>
        <dbReference type="RuleBase" id="RU365095"/>
    </source>
</evidence>
<dbReference type="GO" id="GO:0005975">
    <property type="term" value="P:carbohydrate metabolic process"/>
    <property type="evidence" value="ECO:0007669"/>
    <property type="project" value="UniProtKB-UniRule"/>
</dbReference>
<protein>
    <recommendedName>
        <fullName evidence="6 7">6-phosphogluconolactonase</fullName>
        <shortName evidence="7">6PGL</shortName>
        <ecNumber evidence="5 7">3.1.1.31</ecNumber>
    </recommendedName>
</protein>
<evidence type="ECO:0000256" key="5">
    <source>
        <dbReference type="ARBA" id="ARBA00013198"/>
    </source>
</evidence>
<dbReference type="InterPro" id="IPR037171">
    <property type="entry name" value="NagB/RpiA_transferase-like"/>
</dbReference>
<dbReference type="GO" id="GO:0017057">
    <property type="term" value="F:6-phosphogluconolactonase activity"/>
    <property type="evidence" value="ECO:0007669"/>
    <property type="project" value="UniProtKB-UniRule"/>
</dbReference>
<dbReference type="SUPFAM" id="SSF100950">
    <property type="entry name" value="NagB/RpiA/CoA transferase-like"/>
    <property type="match status" value="1"/>
</dbReference>
<dbReference type="EMBL" id="NTFH01000004">
    <property type="protein sequence ID" value="PHQ16358.1"/>
    <property type="molecule type" value="Genomic_DNA"/>
</dbReference>
<dbReference type="InterPro" id="IPR005900">
    <property type="entry name" value="6-phosphogluconolactonase_DevB"/>
</dbReference>
<comment type="caution">
    <text evidence="9">The sequence shown here is derived from an EMBL/GenBank/DDBJ whole genome shotgun (WGS) entry which is preliminary data.</text>
</comment>
<feature type="domain" description="Glucosamine/galactosamine-6-phosphate isomerase" evidence="8">
    <location>
        <begin position="17"/>
        <end position="233"/>
    </location>
</feature>
<reference evidence="9 10" key="1">
    <citation type="submission" date="2017-09" db="EMBL/GenBank/DDBJ databases">
        <title>The draft genome sequences of Marinobacter sp. PWS21.</title>
        <authorList>
            <person name="Cao J."/>
        </authorList>
    </citation>
    <scope>NUCLEOTIDE SEQUENCE [LARGE SCALE GENOMIC DNA]</scope>
    <source>
        <strain evidence="9 10">PWS21</strain>
    </source>
</reference>
<evidence type="ECO:0000313" key="9">
    <source>
        <dbReference type="EMBL" id="PHQ16358.1"/>
    </source>
</evidence>
<sequence>MPELALPRGVDLVVADSAQEVAGRLAAAVASELEQALAGRGRASLAVSGGATPRPFFEALSRKALDWHRVDVLLADERWVDVRDDASNTRLVRAHLLQHQAASANYVSLKQSGDSPEAGLAAVEAALAQVAWPLDMLVLGMGADGHTASLFPDAPELPEALAPGGGRRVCAVHPPSQRQARVTLTLPVLVAARSVALHIRGEDKLDTLRAACEHPGDIASMPVRAFLKPGLRIFWSP</sequence>
<evidence type="ECO:0000256" key="4">
    <source>
        <dbReference type="ARBA" id="ARBA00010662"/>
    </source>
</evidence>
<comment type="catalytic activity">
    <reaction evidence="1 7">
        <text>6-phospho-D-glucono-1,5-lactone + H2O = 6-phospho-D-gluconate + H(+)</text>
        <dbReference type="Rhea" id="RHEA:12556"/>
        <dbReference type="ChEBI" id="CHEBI:15377"/>
        <dbReference type="ChEBI" id="CHEBI:15378"/>
        <dbReference type="ChEBI" id="CHEBI:57955"/>
        <dbReference type="ChEBI" id="CHEBI:58759"/>
        <dbReference type="EC" id="3.1.1.31"/>
    </reaction>
</comment>
<evidence type="ECO:0000256" key="1">
    <source>
        <dbReference type="ARBA" id="ARBA00000832"/>
    </source>
</evidence>
<dbReference type="InterPro" id="IPR006148">
    <property type="entry name" value="Glc/Gal-6P_isomerase"/>
</dbReference>